<accession>A0A1M7E7M3</accession>
<evidence type="ECO:0000313" key="1">
    <source>
        <dbReference type="EMBL" id="SHL87762.1"/>
    </source>
</evidence>
<reference evidence="2" key="1">
    <citation type="submission" date="2016-11" db="EMBL/GenBank/DDBJ databases">
        <authorList>
            <person name="Varghese N."/>
            <person name="Submissions S."/>
        </authorList>
    </citation>
    <scope>NUCLEOTIDE SEQUENCE [LARGE SCALE GENOMIC DNA]</scope>
    <source>
        <strain evidence="2">DSM 26899</strain>
    </source>
</reference>
<organism evidence="1 2">
    <name type="scientific">Chryseobacterium polytrichastri</name>
    <dbReference type="NCBI Taxonomy" id="1302687"/>
    <lineage>
        <taxon>Bacteria</taxon>
        <taxon>Pseudomonadati</taxon>
        <taxon>Bacteroidota</taxon>
        <taxon>Flavobacteriia</taxon>
        <taxon>Flavobacteriales</taxon>
        <taxon>Weeksellaceae</taxon>
        <taxon>Chryseobacterium group</taxon>
        <taxon>Chryseobacterium</taxon>
    </lineage>
</organism>
<sequence>MYSYMLYFERICETEYVLKKMRLPKKTAHFFILKHPFTTLDFAGRQGEGLHWLSLMVLAIKIFYQYKE</sequence>
<dbReference type="Proteomes" id="UP000184364">
    <property type="component" value="Unassembled WGS sequence"/>
</dbReference>
<proteinExistence type="predicted"/>
<protein>
    <submittedName>
        <fullName evidence="1">Uncharacterized protein</fullName>
    </submittedName>
</protein>
<keyword evidence="2" id="KW-1185">Reference proteome</keyword>
<dbReference type="AlphaFoldDB" id="A0A1M7E7M3"/>
<dbReference type="EMBL" id="FRAV01000027">
    <property type="protein sequence ID" value="SHL87762.1"/>
    <property type="molecule type" value="Genomic_DNA"/>
</dbReference>
<evidence type="ECO:0000313" key="2">
    <source>
        <dbReference type="Proteomes" id="UP000184364"/>
    </source>
</evidence>
<gene>
    <name evidence="1" type="ORF">SAMN05444267_102726</name>
</gene>
<name>A0A1M7E7M3_9FLAO</name>